<keyword evidence="4" id="KW-1003">Cell membrane</keyword>
<evidence type="ECO:0000313" key="14">
    <source>
        <dbReference type="Ensembl" id="ENSLACP00000001027.1"/>
    </source>
</evidence>
<organism evidence="14 15">
    <name type="scientific">Latimeria chalumnae</name>
    <name type="common">Coelacanth</name>
    <dbReference type="NCBI Taxonomy" id="7897"/>
    <lineage>
        <taxon>Eukaryota</taxon>
        <taxon>Metazoa</taxon>
        <taxon>Chordata</taxon>
        <taxon>Craniata</taxon>
        <taxon>Vertebrata</taxon>
        <taxon>Euteleostomi</taxon>
        <taxon>Coelacanthiformes</taxon>
        <taxon>Coelacanthidae</taxon>
        <taxon>Latimeria</taxon>
    </lineage>
</organism>
<evidence type="ECO:0000256" key="6">
    <source>
        <dbReference type="ARBA" id="ARBA00022794"/>
    </source>
</evidence>
<dbReference type="GO" id="GO:0060271">
    <property type="term" value="P:cilium assembly"/>
    <property type="evidence" value="ECO:0007669"/>
    <property type="project" value="TreeGrafter"/>
</dbReference>
<dbReference type="EMBL" id="AFYH01235260">
    <property type="status" value="NOT_ANNOTATED_CDS"/>
    <property type="molecule type" value="Genomic_DNA"/>
</dbReference>
<evidence type="ECO:0000256" key="13">
    <source>
        <dbReference type="SAM" id="Phobius"/>
    </source>
</evidence>
<dbReference type="FunCoup" id="H2ZUF6">
    <property type="interactions" value="325"/>
</dbReference>
<dbReference type="Proteomes" id="UP000008672">
    <property type="component" value="Unassembled WGS sequence"/>
</dbReference>
<dbReference type="GO" id="GO:0060170">
    <property type="term" value="C:ciliary membrane"/>
    <property type="evidence" value="ECO:0007669"/>
    <property type="project" value="UniProtKB-SubCell"/>
</dbReference>
<dbReference type="EMBL" id="AFYH01235261">
    <property type="status" value="NOT_ANNOTATED_CDS"/>
    <property type="molecule type" value="Genomic_DNA"/>
</dbReference>
<dbReference type="GO" id="GO:0032880">
    <property type="term" value="P:regulation of protein localization"/>
    <property type="evidence" value="ECO:0007669"/>
    <property type="project" value="TreeGrafter"/>
</dbReference>
<dbReference type="EMBL" id="AFYH01235265">
    <property type="status" value="NOT_ANNOTATED_CDS"/>
    <property type="molecule type" value="Genomic_DNA"/>
</dbReference>
<dbReference type="Bgee" id="ENSLACG00000000918">
    <property type="expression patterns" value="Expressed in pectoral fin and 1 other cell type or tissue"/>
</dbReference>
<evidence type="ECO:0000256" key="9">
    <source>
        <dbReference type="ARBA" id="ARBA00023136"/>
    </source>
</evidence>
<dbReference type="EMBL" id="AFYH01235262">
    <property type="status" value="NOT_ANNOTATED_CDS"/>
    <property type="molecule type" value="Genomic_DNA"/>
</dbReference>
<dbReference type="PANTHER" id="PTHR14605">
    <property type="entry name" value="CHST5 PROTEIN"/>
    <property type="match status" value="1"/>
</dbReference>
<evidence type="ECO:0000256" key="8">
    <source>
        <dbReference type="ARBA" id="ARBA00023069"/>
    </source>
</evidence>
<dbReference type="EMBL" id="AFYH01235264">
    <property type="status" value="NOT_ANNOTATED_CDS"/>
    <property type="molecule type" value="Genomic_DNA"/>
</dbReference>
<protein>
    <recommendedName>
        <fullName evidence="3">Transmembrane protein 231</fullName>
    </recommendedName>
</protein>
<accession>H2ZUF6</accession>
<comment type="subcellular location">
    <subcellularLocation>
        <location evidence="1">Cell projection</location>
        <location evidence="1">Cilium membrane</location>
        <topology evidence="1">Multi-pass membrane protein</topology>
    </subcellularLocation>
</comment>
<keyword evidence="8" id="KW-0969">Cilium</keyword>
<evidence type="ECO:0000313" key="15">
    <source>
        <dbReference type="Proteomes" id="UP000008672"/>
    </source>
</evidence>
<dbReference type="Ensembl" id="ENSLACT00000001036.1">
    <property type="protein sequence ID" value="ENSLACP00000001027.1"/>
    <property type="gene ID" value="ENSLACG00000000918.2"/>
</dbReference>
<dbReference type="PANTHER" id="PTHR14605:SF1">
    <property type="entry name" value="TRANSMEMBRANE PROTEIN 231"/>
    <property type="match status" value="1"/>
</dbReference>
<evidence type="ECO:0000256" key="10">
    <source>
        <dbReference type="ARBA" id="ARBA00023180"/>
    </source>
</evidence>
<dbReference type="STRING" id="7897.ENSLACP00000001027"/>
<reference evidence="14" key="3">
    <citation type="submission" date="2025-09" db="UniProtKB">
        <authorList>
            <consortium name="Ensembl"/>
        </authorList>
    </citation>
    <scope>IDENTIFICATION</scope>
</reference>
<evidence type="ECO:0000256" key="2">
    <source>
        <dbReference type="ARBA" id="ARBA00009082"/>
    </source>
</evidence>
<gene>
    <name evidence="14" type="primary">TMEM231</name>
</gene>
<dbReference type="GeneTree" id="ENSGT00390000015366"/>
<keyword evidence="9 13" id="KW-0472">Membrane</keyword>
<dbReference type="InParanoid" id="H2ZUF6"/>
<evidence type="ECO:0000256" key="1">
    <source>
        <dbReference type="ARBA" id="ARBA00004272"/>
    </source>
</evidence>
<evidence type="ECO:0000256" key="12">
    <source>
        <dbReference type="ARBA" id="ARBA00024803"/>
    </source>
</evidence>
<reference evidence="14" key="2">
    <citation type="submission" date="2025-08" db="UniProtKB">
        <authorList>
            <consortium name="Ensembl"/>
        </authorList>
    </citation>
    <scope>IDENTIFICATION</scope>
</reference>
<sequence>NRMTVYEIYSHPSLTRYKTNICTKATLFLLIVLVLTYIPPLLIVYRSQGFWLKLSTYEEQPSVRFQHQVLMIVGTSLDGDYVTWSTFKNFNNLQGSNLRVPLVLVREEDRNQDGKMDQLNFKLELPVGPLEQVYSVQLILCFSYELFRKSTFVMQSMAFIQHASPIPGAQLYVNGDLRLQQLQPLGHRGIDTRYNIPVIDGTSPFARAYDLTNIIGQYQSRNVTSVLFNPSPVWLVGRATNAPFVINAVIRYPGEIITYPPGFWEMIKFAWVQYVSVLLIFLWVFERIKIFVFQNQVLTTVPVPPYKQHQP</sequence>
<dbReference type="Pfam" id="PF10149">
    <property type="entry name" value="TM231"/>
    <property type="match status" value="1"/>
</dbReference>
<name>H2ZUF6_LATCH</name>
<feature type="transmembrane region" description="Helical" evidence="13">
    <location>
        <begin position="21"/>
        <end position="45"/>
    </location>
</feature>
<dbReference type="EMBL" id="AFYH01235263">
    <property type="status" value="NOT_ANNOTATED_CDS"/>
    <property type="molecule type" value="Genomic_DNA"/>
</dbReference>
<keyword evidence="15" id="KW-1185">Reference proteome</keyword>
<proteinExistence type="inferred from homology"/>
<evidence type="ECO:0000256" key="4">
    <source>
        <dbReference type="ARBA" id="ARBA00022475"/>
    </source>
</evidence>
<comment type="function">
    <text evidence="12">Transmembrane component of the tectonic-like complex, a complex localized at the transition zone of primary cilia and acting as a barrier that prevents diffusion of transmembrane proteins between the cilia and plasma membranes. Required for ciliogenesis and sonic hedgehog/SHH signaling.</text>
</comment>
<evidence type="ECO:0000256" key="7">
    <source>
        <dbReference type="ARBA" id="ARBA00022989"/>
    </source>
</evidence>
<reference evidence="15" key="1">
    <citation type="submission" date="2011-08" db="EMBL/GenBank/DDBJ databases">
        <title>The draft genome of Latimeria chalumnae.</title>
        <authorList>
            <person name="Di Palma F."/>
            <person name="Alfoldi J."/>
            <person name="Johnson J."/>
            <person name="Berlin A."/>
            <person name="Gnerre S."/>
            <person name="Jaffe D."/>
            <person name="MacCallum I."/>
            <person name="Young S."/>
            <person name="Walker B.J."/>
            <person name="Lander E."/>
            <person name="Lindblad-Toh K."/>
        </authorList>
    </citation>
    <scope>NUCLEOTIDE SEQUENCE [LARGE SCALE GENOMIC DNA]</scope>
    <source>
        <strain evidence="15">Wild caught</strain>
    </source>
</reference>
<keyword evidence="5 13" id="KW-0812">Transmembrane</keyword>
<keyword evidence="6" id="KW-0970">Cilium biogenesis/degradation</keyword>
<dbReference type="OMA" id="PALYTRY"/>
<dbReference type="AlphaFoldDB" id="H2ZUF6"/>
<dbReference type="InterPro" id="IPR019306">
    <property type="entry name" value="TMEM231"/>
</dbReference>
<evidence type="ECO:0000256" key="5">
    <source>
        <dbReference type="ARBA" id="ARBA00022692"/>
    </source>
</evidence>
<dbReference type="eggNOG" id="KOG4838">
    <property type="taxonomic scope" value="Eukaryota"/>
</dbReference>
<dbReference type="EMBL" id="AFYH01235259">
    <property type="status" value="NOT_ANNOTATED_CDS"/>
    <property type="molecule type" value="Genomic_DNA"/>
</dbReference>
<comment type="similarity">
    <text evidence="2">Belongs to the TMEM231 family.</text>
</comment>
<dbReference type="EMBL" id="AFYH01235257">
    <property type="status" value="NOT_ANNOTATED_CDS"/>
    <property type="molecule type" value="Genomic_DNA"/>
</dbReference>
<keyword evidence="7 13" id="KW-1133">Transmembrane helix</keyword>
<feature type="transmembrane region" description="Helical" evidence="13">
    <location>
        <begin position="266"/>
        <end position="285"/>
    </location>
</feature>
<dbReference type="HOGENOM" id="CLU_070969_0_0_1"/>
<keyword evidence="11" id="KW-0966">Cell projection</keyword>
<evidence type="ECO:0000256" key="11">
    <source>
        <dbReference type="ARBA" id="ARBA00023273"/>
    </source>
</evidence>
<keyword evidence="10" id="KW-0325">Glycoprotein</keyword>
<evidence type="ECO:0000256" key="3">
    <source>
        <dbReference type="ARBA" id="ARBA00015087"/>
    </source>
</evidence>
<dbReference type="EMBL" id="AFYH01235258">
    <property type="status" value="NOT_ANNOTATED_CDS"/>
    <property type="molecule type" value="Genomic_DNA"/>
</dbReference>
<dbReference type="GO" id="GO:0035869">
    <property type="term" value="C:ciliary transition zone"/>
    <property type="evidence" value="ECO:0007669"/>
    <property type="project" value="TreeGrafter"/>
</dbReference>